<dbReference type="Proteomes" id="UP000263642">
    <property type="component" value="Unassembled WGS sequence"/>
</dbReference>
<dbReference type="SUPFAM" id="SSF54523">
    <property type="entry name" value="Pili subunits"/>
    <property type="match status" value="1"/>
</dbReference>
<organism evidence="3 4">
    <name type="scientific">Gimesia maris</name>
    <dbReference type="NCBI Taxonomy" id="122"/>
    <lineage>
        <taxon>Bacteria</taxon>
        <taxon>Pseudomonadati</taxon>
        <taxon>Planctomycetota</taxon>
        <taxon>Planctomycetia</taxon>
        <taxon>Planctomycetales</taxon>
        <taxon>Planctomycetaceae</taxon>
        <taxon>Gimesia</taxon>
    </lineage>
</organism>
<evidence type="ECO:0000256" key="1">
    <source>
        <dbReference type="SAM" id="MobiDB-lite"/>
    </source>
</evidence>
<reference evidence="3 4" key="1">
    <citation type="journal article" date="2018" name="Nat. Biotechnol.">
        <title>A standardized bacterial taxonomy based on genome phylogeny substantially revises the tree of life.</title>
        <authorList>
            <person name="Parks D.H."/>
            <person name="Chuvochina M."/>
            <person name="Waite D.W."/>
            <person name="Rinke C."/>
            <person name="Skarshewski A."/>
            <person name="Chaumeil P.A."/>
            <person name="Hugenholtz P."/>
        </authorList>
    </citation>
    <scope>NUCLEOTIDE SEQUENCE [LARGE SCALE GENOMIC DNA]</scope>
    <source>
        <strain evidence="3">UBA9375</strain>
    </source>
</reference>
<comment type="caution">
    <text evidence="3">The sequence shown here is derived from an EMBL/GenBank/DDBJ whole genome shotgun (WGS) entry which is preliminary data.</text>
</comment>
<dbReference type="Pfam" id="PF07963">
    <property type="entry name" value="N_methyl"/>
    <property type="match status" value="1"/>
</dbReference>
<protein>
    <recommendedName>
        <fullName evidence="5">Type II secretion system protein</fullName>
    </recommendedName>
</protein>
<proteinExistence type="predicted"/>
<keyword evidence="2" id="KW-1133">Transmembrane helix</keyword>
<gene>
    <name evidence="3" type="ORF">DIT97_08840</name>
</gene>
<evidence type="ECO:0000313" key="3">
    <source>
        <dbReference type="EMBL" id="HCO23148.1"/>
    </source>
</evidence>
<dbReference type="InterPro" id="IPR012902">
    <property type="entry name" value="N_methyl_site"/>
</dbReference>
<keyword evidence="2" id="KW-0472">Membrane</keyword>
<accession>A0A3D3R4Q5</accession>
<name>A0A3D3R4Q5_9PLAN</name>
<dbReference type="NCBIfam" id="TIGR02532">
    <property type="entry name" value="IV_pilin_GFxxxE"/>
    <property type="match status" value="1"/>
</dbReference>
<sequence length="439" mass="48876">MLRTCITRAHLALRLVQLTNLSHFRLSHPVPTHSMGPAGIMIRLKTSLQDARWKQITLRIFLVDRLSNNVSRASYITKSGFFMRRLQTHQDIRTRRDGFTIVELMMVVAILLFLIATSAFVVRNIGNKAREKATMANIIKVNGLLSQRIQAFQKLLESKRSDKLIQPRLSSKRGQLVAELGNKKYYSLTDPVIEILVRKDLFRENFPQFIGDSKRINSDMDIKAGVSPGTAGSLGTDGGISISSEYLYFVLTQYDGLGIAPIGEDAFNASEVADTDGDGLKEFVDGWGRPLRFYHWPSRLFRPFGSGIRRDVAGAFYDGLPPLPTSSSERDPLAVDPDDPLGRLDNENSRSNGLVQTLFNDSASYYYDTDPLTVFPCEYGVLDTYSQPLIVSAGEDGILGLYEPHDFVNNGVLAQPTAVPPEEGVFDNITNHNQRAGGR</sequence>
<dbReference type="AlphaFoldDB" id="A0A3D3R4Q5"/>
<evidence type="ECO:0000313" key="4">
    <source>
        <dbReference type="Proteomes" id="UP000263642"/>
    </source>
</evidence>
<evidence type="ECO:0008006" key="5">
    <source>
        <dbReference type="Google" id="ProtNLM"/>
    </source>
</evidence>
<keyword evidence="2" id="KW-0812">Transmembrane</keyword>
<dbReference type="InterPro" id="IPR045584">
    <property type="entry name" value="Pilin-like"/>
</dbReference>
<evidence type="ECO:0000256" key="2">
    <source>
        <dbReference type="SAM" id="Phobius"/>
    </source>
</evidence>
<dbReference type="EMBL" id="DQAY01000053">
    <property type="protein sequence ID" value="HCO23148.1"/>
    <property type="molecule type" value="Genomic_DNA"/>
</dbReference>
<feature type="transmembrane region" description="Helical" evidence="2">
    <location>
        <begin position="101"/>
        <end position="122"/>
    </location>
</feature>
<feature type="region of interest" description="Disordered" evidence="1">
    <location>
        <begin position="321"/>
        <end position="349"/>
    </location>
</feature>